<comment type="caution">
    <text evidence="13">Lacks conserved residue(s) required for the propagation of feature annotation.</text>
</comment>
<dbReference type="AlphaFoldDB" id="A0A2B4R7I7"/>
<accession>A0A2B4R7I7</accession>
<name>A0A2B4R7I7_STYPI</name>
<feature type="domain" description="EGF-like" evidence="14">
    <location>
        <begin position="400"/>
        <end position="435"/>
    </location>
</feature>
<keyword evidence="9" id="KW-1133">Transmembrane helix</keyword>
<dbReference type="GO" id="GO:0005509">
    <property type="term" value="F:calcium ion binding"/>
    <property type="evidence" value="ECO:0007669"/>
    <property type="project" value="InterPro"/>
</dbReference>
<organism evidence="15 16">
    <name type="scientific">Stylophora pistillata</name>
    <name type="common">Smooth cauliflower coral</name>
    <dbReference type="NCBI Taxonomy" id="50429"/>
    <lineage>
        <taxon>Eukaryota</taxon>
        <taxon>Metazoa</taxon>
        <taxon>Cnidaria</taxon>
        <taxon>Anthozoa</taxon>
        <taxon>Hexacorallia</taxon>
        <taxon>Scleractinia</taxon>
        <taxon>Astrocoeniina</taxon>
        <taxon>Pocilloporidae</taxon>
        <taxon>Stylophora</taxon>
    </lineage>
</organism>
<reference evidence="16" key="1">
    <citation type="journal article" date="2017" name="bioRxiv">
        <title>Comparative analysis of the genomes of Stylophora pistillata and Acropora digitifera provides evidence for extensive differences between species of corals.</title>
        <authorList>
            <person name="Voolstra C.R."/>
            <person name="Li Y."/>
            <person name="Liew Y.J."/>
            <person name="Baumgarten S."/>
            <person name="Zoccola D."/>
            <person name="Flot J.-F."/>
            <person name="Tambutte S."/>
            <person name="Allemand D."/>
            <person name="Aranda M."/>
        </authorList>
    </citation>
    <scope>NUCLEOTIDE SEQUENCE [LARGE SCALE GENOMIC DNA]</scope>
</reference>
<dbReference type="FunFam" id="2.10.25.10:FF:000001">
    <property type="entry name" value="Tenascin C"/>
    <property type="match status" value="1"/>
</dbReference>
<dbReference type="Pfam" id="PF00008">
    <property type="entry name" value="EGF"/>
    <property type="match status" value="1"/>
</dbReference>
<feature type="domain" description="EGF-like" evidence="14">
    <location>
        <begin position="437"/>
        <end position="472"/>
    </location>
</feature>
<evidence type="ECO:0000256" key="12">
    <source>
        <dbReference type="ARBA" id="ARBA00023180"/>
    </source>
</evidence>
<dbReference type="GO" id="GO:0060255">
    <property type="term" value="P:regulation of macromolecule metabolic process"/>
    <property type="evidence" value="ECO:0007669"/>
    <property type="project" value="UniProtKB-ARBA"/>
</dbReference>
<evidence type="ECO:0000256" key="11">
    <source>
        <dbReference type="ARBA" id="ARBA00023157"/>
    </source>
</evidence>
<evidence type="ECO:0000256" key="13">
    <source>
        <dbReference type="PROSITE-ProRule" id="PRU00076"/>
    </source>
</evidence>
<evidence type="ECO:0000313" key="16">
    <source>
        <dbReference type="Proteomes" id="UP000225706"/>
    </source>
</evidence>
<dbReference type="InterPro" id="IPR000742">
    <property type="entry name" value="EGF"/>
</dbReference>
<dbReference type="GO" id="GO:0030182">
    <property type="term" value="P:neuron differentiation"/>
    <property type="evidence" value="ECO:0007669"/>
    <property type="project" value="UniProtKB-ARBA"/>
</dbReference>
<feature type="disulfide bond" evidence="13">
    <location>
        <begin position="388"/>
        <end position="397"/>
    </location>
</feature>
<dbReference type="GO" id="GO:0009967">
    <property type="term" value="P:positive regulation of signal transduction"/>
    <property type="evidence" value="ECO:0007669"/>
    <property type="project" value="UniProtKB-ARBA"/>
</dbReference>
<dbReference type="InterPro" id="IPR009030">
    <property type="entry name" value="Growth_fac_rcpt_cys_sf"/>
</dbReference>
<dbReference type="FunFam" id="2.10.25.10:FF:000499">
    <property type="entry name" value="Predicted protein"/>
    <property type="match status" value="1"/>
</dbReference>
<dbReference type="PROSITE" id="PS01187">
    <property type="entry name" value="EGF_CA"/>
    <property type="match status" value="2"/>
</dbReference>
<comment type="caution">
    <text evidence="15">The sequence shown here is derived from an EMBL/GenBank/DDBJ whole genome shotgun (WGS) entry which is preliminary data.</text>
</comment>
<evidence type="ECO:0000259" key="14">
    <source>
        <dbReference type="PROSITE" id="PS50026"/>
    </source>
</evidence>
<dbReference type="GO" id="GO:0016324">
    <property type="term" value="C:apical plasma membrane"/>
    <property type="evidence" value="ECO:0007669"/>
    <property type="project" value="UniProtKB-SubCell"/>
</dbReference>
<dbReference type="PROSITE" id="PS00010">
    <property type="entry name" value="ASX_HYDROXYL"/>
    <property type="match status" value="2"/>
</dbReference>
<evidence type="ECO:0000256" key="2">
    <source>
        <dbReference type="ARBA" id="ARBA00022473"/>
    </source>
</evidence>
<feature type="disulfide bond" evidence="13">
    <location>
        <begin position="462"/>
        <end position="471"/>
    </location>
</feature>
<dbReference type="PROSITE" id="PS00022">
    <property type="entry name" value="EGF_1"/>
    <property type="match status" value="3"/>
</dbReference>
<dbReference type="PROSITE" id="PS01186">
    <property type="entry name" value="EGF_2"/>
    <property type="match status" value="3"/>
</dbReference>
<dbReference type="PROSITE" id="PS50026">
    <property type="entry name" value="EGF_3"/>
    <property type="match status" value="3"/>
</dbReference>
<gene>
    <name evidence="15" type="primary">Notch3</name>
    <name evidence="15" type="ORF">AWC38_SpisGene23887</name>
</gene>
<keyword evidence="5" id="KW-0597">Phosphoprotein</keyword>
<dbReference type="GO" id="GO:0048468">
    <property type="term" value="P:cell development"/>
    <property type="evidence" value="ECO:0007669"/>
    <property type="project" value="UniProtKB-ARBA"/>
</dbReference>
<dbReference type="GO" id="GO:0080090">
    <property type="term" value="P:regulation of primary metabolic process"/>
    <property type="evidence" value="ECO:0007669"/>
    <property type="project" value="UniProtKB-ARBA"/>
</dbReference>
<dbReference type="InterPro" id="IPR018097">
    <property type="entry name" value="EGF_Ca-bd_CS"/>
</dbReference>
<keyword evidence="8" id="KW-0221">Differentiation</keyword>
<dbReference type="SMART" id="SM00181">
    <property type="entry name" value="EGF"/>
    <property type="match status" value="4"/>
</dbReference>
<keyword evidence="7" id="KW-0677">Repeat</keyword>
<evidence type="ECO:0000256" key="4">
    <source>
        <dbReference type="ARBA" id="ARBA00022536"/>
    </source>
</evidence>
<dbReference type="InterPro" id="IPR001881">
    <property type="entry name" value="EGF-like_Ca-bd_dom"/>
</dbReference>
<dbReference type="GO" id="GO:0003002">
    <property type="term" value="P:regionalization"/>
    <property type="evidence" value="ECO:0007669"/>
    <property type="project" value="UniProtKB-ARBA"/>
</dbReference>
<sequence length="490" mass="54185">MDLCTCESISKTTLKIECGQDIAQPQTTNANPPFQPVPQGKVNQNGKRGITYTDDIIYFYDDIEPDQKSLPPRKKRNVNVKVSLENATEYCTKSLLSTKASKVCLELSNVNVSNAITQCAADLQITGDVFWVESAFESLKSSCQFQAVKNYSAYEKDESGNLVPPAKITQLLCPNDCSFQGNCTNGTCICNEGYVSADCSMRFDEIPQVFRLLDEGLCDIRARPCMRTIVFGQYFLSSENLTCHVKEFKQEACLIKGHCFAKDDPNPKDWCQQLNLPPNITTPTVRYALLGEDLQLQLEGEDPERRPFVISMTDGNPSQGKLSASHILHWKPETKNDTNFFFQATDECNASSTHNMTIKIVICPCTEKGTCYPDPVHPRGSGMYVCKCQPGYEGKRCEKEIDECILSPCVHGSCNDEINNYTCTCDPGYTGHNCSVDIDECQPSPCIHGNCSDLVNGFNCFCQSGFTGTLCEHNIDDCPSSGCGNGGKMD</sequence>
<evidence type="ECO:0000256" key="3">
    <source>
        <dbReference type="ARBA" id="ARBA00022475"/>
    </source>
</evidence>
<feature type="disulfide bond" evidence="13">
    <location>
        <begin position="441"/>
        <end position="451"/>
    </location>
</feature>
<dbReference type="EMBL" id="LSMT01001525">
    <property type="protein sequence ID" value="PFX12192.1"/>
    <property type="molecule type" value="Genomic_DNA"/>
</dbReference>
<evidence type="ECO:0000256" key="1">
    <source>
        <dbReference type="ARBA" id="ARBA00004247"/>
    </source>
</evidence>
<dbReference type="GO" id="GO:0048592">
    <property type="term" value="P:eye morphogenesis"/>
    <property type="evidence" value="ECO:0007669"/>
    <property type="project" value="UniProtKB-ARBA"/>
</dbReference>
<dbReference type="OrthoDB" id="5979707at2759"/>
<dbReference type="PANTHER" id="PTHR12916:SF9">
    <property type="entry name" value="NEUROGENIC LOCUS NOTCH HOMOLOG PROTEIN 1-RELATED"/>
    <property type="match status" value="1"/>
</dbReference>
<dbReference type="CDD" id="cd00054">
    <property type="entry name" value="EGF_CA"/>
    <property type="match status" value="2"/>
</dbReference>
<feature type="domain" description="EGF-like" evidence="14">
    <location>
        <begin position="359"/>
        <end position="398"/>
    </location>
</feature>
<keyword evidence="12" id="KW-0325">Glycoprotein</keyword>
<keyword evidence="11 13" id="KW-1015">Disulfide bond</keyword>
<dbReference type="Proteomes" id="UP000225706">
    <property type="component" value="Unassembled WGS sequence"/>
</dbReference>
<dbReference type="GO" id="GO:0051241">
    <property type="term" value="P:negative regulation of multicellular organismal process"/>
    <property type="evidence" value="ECO:0007669"/>
    <property type="project" value="UniProtKB-ARBA"/>
</dbReference>
<proteinExistence type="predicted"/>
<dbReference type="InterPro" id="IPR058727">
    <property type="entry name" value="Helical_Vwde"/>
</dbReference>
<evidence type="ECO:0000256" key="7">
    <source>
        <dbReference type="ARBA" id="ARBA00022737"/>
    </source>
</evidence>
<protein>
    <submittedName>
        <fullName evidence="15">Neurogenic locus notch-like protein 3</fullName>
    </submittedName>
</protein>
<dbReference type="GO" id="GO:0007219">
    <property type="term" value="P:Notch signaling pathway"/>
    <property type="evidence" value="ECO:0007669"/>
    <property type="project" value="TreeGrafter"/>
</dbReference>
<dbReference type="FunFam" id="2.10.25.10:FF:000279">
    <property type="entry name" value="Neurogenic locus notch 1"/>
    <property type="match status" value="1"/>
</dbReference>
<evidence type="ECO:0000313" key="15">
    <source>
        <dbReference type="EMBL" id="PFX12192.1"/>
    </source>
</evidence>
<keyword evidence="10" id="KW-0472">Membrane</keyword>
<evidence type="ECO:0000256" key="9">
    <source>
        <dbReference type="ARBA" id="ARBA00022989"/>
    </source>
</evidence>
<keyword evidence="16" id="KW-1185">Reference proteome</keyword>
<dbReference type="PANTHER" id="PTHR12916">
    <property type="entry name" value="CYTOCHROME C OXIDASE POLYPEPTIDE VIC-2"/>
    <property type="match status" value="1"/>
</dbReference>
<keyword evidence="2" id="KW-0217">Developmental protein</keyword>
<keyword evidence="4 13" id="KW-0245">EGF-like domain</keyword>
<dbReference type="GO" id="GO:0005112">
    <property type="term" value="F:Notch binding"/>
    <property type="evidence" value="ECO:0007669"/>
    <property type="project" value="TreeGrafter"/>
</dbReference>
<dbReference type="Pfam" id="PF26129">
    <property type="entry name" value="Vwde"/>
    <property type="match status" value="1"/>
</dbReference>
<keyword evidence="6" id="KW-0812">Transmembrane</keyword>
<evidence type="ECO:0000256" key="6">
    <source>
        <dbReference type="ARBA" id="ARBA00022692"/>
    </source>
</evidence>
<dbReference type="GO" id="GO:0008593">
    <property type="term" value="P:regulation of Notch signaling pathway"/>
    <property type="evidence" value="ECO:0007669"/>
    <property type="project" value="UniProtKB-ARBA"/>
</dbReference>
<dbReference type="STRING" id="50429.A0A2B4R7I7"/>
<feature type="disulfide bond" evidence="13">
    <location>
        <begin position="425"/>
        <end position="434"/>
    </location>
</feature>
<evidence type="ECO:0000256" key="5">
    <source>
        <dbReference type="ARBA" id="ARBA00022553"/>
    </source>
</evidence>
<dbReference type="Gene3D" id="2.10.25.10">
    <property type="entry name" value="Laminin"/>
    <property type="match status" value="4"/>
</dbReference>
<dbReference type="InterPro" id="IPR000152">
    <property type="entry name" value="EGF-type_Asp/Asn_hydroxyl_site"/>
</dbReference>
<evidence type="ECO:0000256" key="8">
    <source>
        <dbReference type="ARBA" id="ARBA00022782"/>
    </source>
</evidence>
<dbReference type="GO" id="GO:0051093">
    <property type="term" value="P:negative regulation of developmental process"/>
    <property type="evidence" value="ECO:0007669"/>
    <property type="project" value="UniProtKB-ARBA"/>
</dbReference>
<evidence type="ECO:0000256" key="10">
    <source>
        <dbReference type="ARBA" id="ARBA00023136"/>
    </source>
</evidence>
<dbReference type="SUPFAM" id="SSF57184">
    <property type="entry name" value="Growth factor receptor domain"/>
    <property type="match status" value="1"/>
</dbReference>
<dbReference type="SMART" id="SM00179">
    <property type="entry name" value="EGF_CA"/>
    <property type="match status" value="3"/>
</dbReference>
<comment type="subcellular location">
    <subcellularLocation>
        <location evidence="1">Apical cell membrane</location>
        <topology evidence="1">Single-pass type I membrane protein</topology>
    </subcellularLocation>
</comment>
<feature type="disulfide bond" evidence="13">
    <location>
        <begin position="404"/>
        <end position="414"/>
    </location>
</feature>
<dbReference type="FunFam" id="2.10.25.10:FF:000565">
    <property type="entry name" value="Predicted protein"/>
    <property type="match status" value="1"/>
</dbReference>
<keyword evidence="3" id="KW-1003">Cell membrane</keyword>